<gene>
    <name evidence="1" type="ORF">LCGC14_1395760</name>
</gene>
<proteinExistence type="predicted"/>
<evidence type="ECO:0008006" key="2">
    <source>
        <dbReference type="Google" id="ProtNLM"/>
    </source>
</evidence>
<protein>
    <recommendedName>
        <fullName evidence="2">Alkyl hydroperoxide reductase subunit C/ Thiol specific antioxidant domain-containing protein</fullName>
    </recommendedName>
</protein>
<sequence length="53" mass="5850">MTNLHISTPNKGLQLGTKAPVIDTEDIDGDSVNLIKLLEKHTGVLLDFFRGSW</sequence>
<dbReference type="EMBL" id="LAZR01009066">
    <property type="protein sequence ID" value="KKM74892.1"/>
    <property type="molecule type" value="Genomic_DNA"/>
</dbReference>
<dbReference type="Gene3D" id="3.40.30.10">
    <property type="entry name" value="Glutaredoxin"/>
    <property type="match status" value="1"/>
</dbReference>
<organism evidence="1">
    <name type="scientific">marine sediment metagenome</name>
    <dbReference type="NCBI Taxonomy" id="412755"/>
    <lineage>
        <taxon>unclassified sequences</taxon>
        <taxon>metagenomes</taxon>
        <taxon>ecological metagenomes</taxon>
    </lineage>
</organism>
<accession>A0A0F9N054</accession>
<dbReference type="AlphaFoldDB" id="A0A0F9N054"/>
<comment type="caution">
    <text evidence="1">The sequence shown here is derived from an EMBL/GenBank/DDBJ whole genome shotgun (WGS) entry which is preliminary data.</text>
</comment>
<reference evidence="1" key="1">
    <citation type="journal article" date="2015" name="Nature">
        <title>Complex archaea that bridge the gap between prokaryotes and eukaryotes.</title>
        <authorList>
            <person name="Spang A."/>
            <person name="Saw J.H."/>
            <person name="Jorgensen S.L."/>
            <person name="Zaremba-Niedzwiedzka K."/>
            <person name="Martijn J."/>
            <person name="Lind A.E."/>
            <person name="van Eijk R."/>
            <person name="Schleper C."/>
            <person name="Guy L."/>
            <person name="Ettema T.J."/>
        </authorList>
    </citation>
    <scope>NUCLEOTIDE SEQUENCE</scope>
</reference>
<name>A0A0F9N054_9ZZZZ</name>
<evidence type="ECO:0000313" key="1">
    <source>
        <dbReference type="EMBL" id="KKM74892.1"/>
    </source>
</evidence>